<sequence length="353" mass="41784">MKNARIRVLMHLIIAAFIFLWNYFLNYFYAQEEIPLLHIIAISSVYILFYLAISIFLEILFKNPNLIRAIVFLSYLIFAWNITWIIQEIIYSILPEIGIVLFNSNVPRNDTLFHYRIWDAFISLHIIALIYYVILRFVMYYLETKNLQKELAIKRERAEDMKYTSHFMKNIFSESFGQILLNNEPKDTRTKMDIIEFLGYILELEELGKKDSWGYSLDKLQCFIRLLRAHYGTESVVFNLINDGREINQLPRGLLLFPLENCLKHAYISPDYPINYKLIKENCTIEIECTSTTNHLKIKEKSGNGFLFLKEKINSSDYLHIMENTSNLKDYTLYLKLTPKYDAKTKIQYSSLG</sequence>
<name>A0ABR7YB31_9SPHI</name>
<protein>
    <recommendedName>
        <fullName evidence="4">Histidine kinase</fullName>
    </recommendedName>
</protein>
<feature type="transmembrane region" description="Helical" evidence="1">
    <location>
        <begin position="36"/>
        <end position="57"/>
    </location>
</feature>
<dbReference type="RefSeq" id="WP_190301365.1">
    <property type="nucleotide sequence ID" value="NZ_JACOIJ010000003.1"/>
</dbReference>
<gene>
    <name evidence="2" type="ORF">H8B04_02755</name>
</gene>
<organism evidence="2 3">
    <name type="scientific">Sphingobacterium litopenaei</name>
    <dbReference type="NCBI Taxonomy" id="2763500"/>
    <lineage>
        <taxon>Bacteria</taxon>
        <taxon>Pseudomonadati</taxon>
        <taxon>Bacteroidota</taxon>
        <taxon>Sphingobacteriia</taxon>
        <taxon>Sphingobacteriales</taxon>
        <taxon>Sphingobacteriaceae</taxon>
        <taxon>Sphingobacterium</taxon>
    </lineage>
</organism>
<reference evidence="2 3" key="1">
    <citation type="submission" date="2020-08" db="EMBL/GenBank/DDBJ databases">
        <title>Sphingobacterium sp. DN04309 isolated from aquaculture water.</title>
        <authorList>
            <person name="Zhang M."/>
        </authorList>
    </citation>
    <scope>NUCLEOTIDE SEQUENCE [LARGE SCALE GENOMIC DNA]</scope>
    <source>
        <strain evidence="2 3">DN04309</strain>
    </source>
</reference>
<proteinExistence type="predicted"/>
<evidence type="ECO:0000313" key="3">
    <source>
        <dbReference type="Proteomes" id="UP000651271"/>
    </source>
</evidence>
<keyword evidence="1" id="KW-1133">Transmembrane helix</keyword>
<keyword evidence="1" id="KW-0812">Transmembrane</keyword>
<dbReference type="EMBL" id="JACOIJ010000003">
    <property type="protein sequence ID" value="MBD1428497.1"/>
    <property type="molecule type" value="Genomic_DNA"/>
</dbReference>
<feature type="transmembrane region" description="Helical" evidence="1">
    <location>
        <begin position="12"/>
        <end position="30"/>
    </location>
</feature>
<dbReference type="Proteomes" id="UP000651271">
    <property type="component" value="Unassembled WGS sequence"/>
</dbReference>
<feature type="transmembrane region" description="Helical" evidence="1">
    <location>
        <begin position="113"/>
        <end position="135"/>
    </location>
</feature>
<accession>A0ABR7YB31</accession>
<evidence type="ECO:0000256" key="1">
    <source>
        <dbReference type="SAM" id="Phobius"/>
    </source>
</evidence>
<keyword evidence="3" id="KW-1185">Reference proteome</keyword>
<comment type="caution">
    <text evidence="2">The sequence shown here is derived from an EMBL/GenBank/DDBJ whole genome shotgun (WGS) entry which is preliminary data.</text>
</comment>
<feature type="transmembrane region" description="Helical" evidence="1">
    <location>
        <begin position="69"/>
        <end position="93"/>
    </location>
</feature>
<evidence type="ECO:0000313" key="2">
    <source>
        <dbReference type="EMBL" id="MBD1428497.1"/>
    </source>
</evidence>
<keyword evidence="1" id="KW-0472">Membrane</keyword>
<evidence type="ECO:0008006" key="4">
    <source>
        <dbReference type="Google" id="ProtNLM"/>
    </source>
</evidence>